<evidence type="ECO:0000313" key="3">
    <source>
        <dbReference type="Proteomes" id="UP000001449"/>
    </source>
</evidence>
<dbReference type="EMBL" id="CM000639">
    <property type="protein sequence ID" value="EED94972.1"/>
    <property type="molecule type" value="Genomic_DNA"/>
</dbReference>
<dbReference type="PANTHER" id="PTHR30383:SF5">
    <property type="entry name" value="SGNH HYDROLASE-TYPE ESTERASE DOMAIN-CONTAINING PROTEIN"/>
    <property type="match status" value="1"/>
</dbReference>
<dbReference type="PANTHER" id="PTHR30383">
    <property type="entry name" value="THIOESTERASE 1/PROTEASE 1/LYSOPHOSPHOLIPASE L1"/>
    <property type="match status" value="1"/>
</dbReference>
<keyword evidence="3" id="KW-1185">Reference proteome</keyword>
<feature type="region of interest" description="Disordered" evidence="1">
    <location>
        <begin position="23"/>
        <end position="47"/>
    </location>
</feature>
<reference evidence="2 3" key="2">
    <citation type="journal article" date="2008" name="Nature">
        <title>The Phaeodactylum genome reveals the evolutionary history of diatom genomes.</title>
        <authorList>
            <person name="Bowler C."/>
            <person name="Allen A.E."/>
            <person name="Badger J.H."/>
            <person name="Grimwood J."/>
            <person name="Jabbari K."/>
            <person name="Kuo A."/>
            <person name="Maheswari U."/>
            <person name="Martens C."/>
            <person name="Maumus F."/>
            <person name="Otillar R.P."/>
            <person name="Rayko E."/>
            <person name="Salamov A."/>
            <person name="Vandepoele K."/>
            <person name="Beszteri B."/>
            <person name="Gruber A."/>
            <person name="Heijde M."/>
            <person name="Katinka M."/>
            <person name="Mock T."/>
            <person name="Valentin K."/>
            <person name="Verret F."/>
            <person name="Berges J.A."/>
            <person name="Brownlee C."/>
            <person name="Cadoret J.P."/>
            <person name="Chiovitti A."/>
            <person name="Choi C.J."/>
            <person name="Coesel S."/>
            <person name="De Martino A."/>
            <person name="Detter J.C."/>
            <person name="Durkin C."/>
            <person name="Falciatore A."/>
            <person name="Fournet J."/>
            <person name="Haruta M."/>
            <person name="Huysman M.J."/>
            <person name="Jenkins B.D."/>
            <person name="Jiroutova K."/>
            <person name="Jorgensen R.E."/>
            <person name="Joubert Y."/>
            <person name="Kaplan A."/>
            <person name="Kroger N."/>
            <person name="Kroth P.G."/>
            <person name="La Roche J."/>
            <person name="Lindquist E."/>
            <person name="Lommer M."/>
            <person name="Martin-Jezequel V."/>
            <person name="Lopez P.J."/>
            <person name="Lucas S."/>
            <person name="Mangogna M."/>
            <person name="McGinnis K."/>
            <person name="Medlin L.K."/>
            <person name="Montsant A."/>
            <person name="Oudot-Le Secq M.P."/>
            <person name="Napoli C."/>
            <person name="Obornik M."/>
            <person name="Parker M.S."/>
            <person name="Petit J.L."/>
            <person name="Porcel B.M."/>
            <person name="Poulsen N."/>
            <person name="Robison M."/>
            <person name="Rychlewski L."/>
            <person name="Rynearson T.A."/>
            <person name="Schmutz J."/>
            <person name="Shapiro H."/>
            <person name="Siaut M."/>
            <person name="Stanley M."/>
            <person name="Sussman M.R."/>
            <person name="Taylor A.R."/>
            <person name="Vardi A."/>
            <person name="von Dassow P."/>
            <person name="Vyverman W."/>
            <person name="Willis A."/>
            <person name="Wyrwicz L.S."/>
            <person name="Rokhsar D.S."/>
            <person name="Weissenbach J."/>
            <person name="Armbrust E.V."/>
            <person name="Green B.R."/>
            <person name="Van de Peer Y."/>
            <person name="Grigoriev I.V."/>
        </authorList>
    </citation>
    <scope>NUCLEOTIDE SEQUENCE [LARGE SCALE GENOMIC DNA]</scope>
    <source>
        <strain evidence="2 3">CCMP1335</strain>
    </source>
</reference>
<dbReference type="PaxDb" id="35128-Thaps2906"/>
<dbReference type="KEGG" id="tps:THAPSDRAFT_2906"/>
<reference evidence="2 3" key="1">
    <citation type="journal article" date="2004" name="Science">
        <title>The genome of the diatom Thalassiosira pseudonana: ecology, evolution, and metabolism.</title>
        <authorList>
            <person name="Armbrust E.V."/>
            <person name="Berges J.A."/>
            <person name="Bowler C."/>
            <person name="Green B.R."/>
            <person name="Martinez D."/>
            <person name="Putnam N.H."/>
            <person name="Zhou S."/>
            <person name="Allen A.E."/>
            <person name="Apt K.E."/>
            <person name="Bechner M."/>
            <person name="Brzezinski M.A."/>
            <person name="Chaal B.K."/>
            <person name="Chiovitti A."/>
            <person name="Davis A.K."/>
            <person name="Demarest M.S."/>
            <person name="Detter J.C."/>
            <person name="Glavina T."/>
            <person name="Goodstein D."/>
            <person name="Hadi M.Z."/>
            <person name="Hellsten U."/>
            <person name="Hildebrand M."/>
            <person name="Jenkins B.D."/>
            <person name="Jurka J."/>
            <person name="Kapitonov V.V."/>
            <person name="Kroger N."/>
            <person name="Lau W.W."/>
            <person name="Lane T.W."/>
            <person name="Larimer F.W."/>
            <person name="Lippmeier J.C."/>
            <person name="Lucas S."/>
            <person name="Medina M."/>
            <person name="Montsant A."/>
            <person name="Obornik M."/>
            <person name="Parker M.S."/>
            <person name="Palenik B."/>
            <person name="Pazour G.J."/>
            <person name="Richardson P.M."/>
            <person name="Rynearson T.A."/>
            <person name="Saito M.A."/>
            <person name="Schwartz D.C."/>
            <person name="Thamatrakoln K."/>
            <person name="Valentin K."/>
            <person name="Vardi A."/>
            <person name="Wilkerson F.P."/>
            <person name="Rokhsar D.S."/>
        </authorList>
    </citation>
    <scope>NUCLEOTIDE SEQUENCE [LARGE SCALE GENOMIC DNA]</scope>
    <source>
        <strain evidence="2 3">CCMP1335</strain>
    </source>
</reference>
<name>B8BVP2_THAPS</name>
<dbReference type="GO" id="GO:0004622">
    <property type="term" value="F:phosphatidylcholine lysophospholipase activity"/>
    <property type="evidence" value="ECO:0000318"/>
    <property type="project" value="GO_Central"/>
</dbReference>
<organism evidence="2 3">
    <name type="scientific">Thalassiosira pseudonana</name>
    <name type="common">Marine diatom</name>
    <name type="synonym">Cyclotella nana</name>
    <dbReference type="NCBI Taxonomy" id="35128"/>
    <lineage>
        <taxon>Eukaryota</taxon>
        <taxon>Sar</taxon>
        <taxon>Stramenopiles</taxon>
        <taxon>Ochrophyta</taxon>
        <taxon>Bacillariophyta</taxon>
        <taxon>Coscinodiscophyceae</taxon>
        <taxon>Thalassiosirophycidae</taxon>
        <taxon>Thalassiosirales</taxon>
        <taxon>Thalassiosiraceae</taxon>
        <taxon>Thalassiosira</taxon>
    </lineage>
</organism>
<dbReference type="InParanoid" id="B8BVP2"/>
<protein>
    <submittedName>
        <fullName evidence="2">Uncharacterized protein</fullName>
    </submittedName>
</protein>
<dbReference type="InterPro" id="IPR051532">
    <property type="entry name" value="Ester_Hydrolysis_Enzymes"/>
</dbReference>
<dbReference type="RefSeq" id="XP_002287529.1">
    <property type="nucleotide sequence ID" value="XM_002287493.1"/>
</dbReference>
<dbReference type="Proteomes" id="UP000001449">
    <property type="component" value="Chromosome 2"/>
</dbReference>
<dbReference type="GeneID" id="7452889"/>
<dbReference type="AlphaFoldDB" id="B8BVP2"/>
<dbReference type="Gene3D" id="3.40.50.1110">
    <property type="entry name" value="SGNH hydrolase"/>
    <property type="match status" value="1"/>
</dbReference>
<gene>
    <name evidence="2" type="ORF">THAPSDRAFT_2906</name>
</gene>
<accession>B8BVP2</accession>
<dbReference type="SUPFAM" id="SSF52266">
    <property type="entry name" value="SGNH hydrolase"/>
    <property type="match status" value="1"/>
</dbReference>
<evidence type="ECO:0000313" key="2">
    <source>
        <dbReference type="EMBL" id="EED94972.1"/>
    </source>
</evidence>
<proteinExistence type="predicted"/>
<dbReference type="InterPro" id="IPR036514">
    <property type="entry name" value="SGNH_hydro_sf"/>
</dbReference>
<evidence type="ECO:0000256" key="1">
    <source>
        <dbReference type="SAM" id="MobiDB-lite"/>
    </source>
</evidence>
<sequence length="391" mass="43505">MSTIDSMKGDDDTQSELRFLENTVLGDNDGSERDGNTGNVVAEGADEEGSRGWNWSILKWMFDTDHVHGVTHTIQNQRDSRDNKVPTLFQKLQDDPNYAHHPFERDDPIRVLVIGDSLAVGIGCLEVFDAHKDNNIPMALIENTDLAMQEQRKPSPSKLQSPVFPKMLARTLSYHFKRPVHWRSSGVDGGDINDIHRFCLNVVKQECSASGSNSSSPYVSGQPDVVVVIFGMNDLKHMMAVNPLQLIKWGKKDGAEKGGGMSYLFRRGMESVISDIQAYAPNAIVVFPQLPIQTFHKNSAVNIVPFGLLFDMMMGIWEGNKKRVAEGKKRSNGGLSKRNTMYVELTAKEIADWYLPSNAEDATNRDDLFIPKGYPSIQDDMLLSADGGPSM</sequence>
<dbReference type="HOGENOM" id="CLU_706959_0_0_1"/>